<dbReference type="Proteomes" id="UP001299220">
    <property type="component" value="Unassembled WGS sequence"/>
</dbReference>
<evidence type="ECO:0000313" key="3">
    <source>
        <dbReference type="Proteomes" id="UP001299220"/>
    </source>
</evidence>
<comment type="caution">
    <text evidence="2">The sequence shown here is derived from an EMBL/GenBank/DDBJ whole genome shotgun (WGS) entry which is preliminary data.</text>
</comment>
<proteinExistence type="predicted"/>
<keyword evidence="3" id="KW-1185">Reference proteome</keyword>
<feature type="transmembrane region" description="Helical" evidence="1">
    <location>
        <begin position="225"/>
        <end position="248"/>
    </location>
</feature>
<accession>A0ABS9CIZ3</accession>
<feature type="transmembrane region" description="Helical" evidence="1">
    <location>
        <begin position="413"/>
        <end position="432"/>
    </location>
</feature>
<feature type="transmembrane region" description="Helical" evidence="1">
    <location>
        <begin position="181"/>
        <end position="205"/>
    </location>
</feature>
<evidence type="ECO:0000256" key="1">
    <source>
        <dbReference type="SAM" id="Phobius"/>
    </source>
</evidence>
<sequence length="524" mass="57444">MTNSENNPITMRPAVPQNGMPPHVYAVRPKRQYTFPQKLLALSMLLFGYLYMRAFFFTSANIGRTLFAWLLLAASAAYMTHCKIRLNAASIAAGALTAAFSLMFTVGLSGLPSFLNSVFCQLSYTYFVYKAFDTSIERGPGEMFSFDLLKAVFVQPFSSFGALFPAVFAPAKAGNKRVLRTVGLVLLGLLASVIPTVIVVSLLSFDSHFTSLLDRFFRFDLDAGTTVSHIASLILGIPVAMYIFGLWASGTFGANSGMNRASCAAFRERAHVLPQLLVFAAVTPVLAVYVLFFISQFAYYTSAFTGVLPSGYSYAEYARSGFFELCAVMAINSLIALFIHLFVRRSGKNVPVRVYTALIGVSTLILAATAWAKMLLYVDTYGLTLSRVYTLLFMLAMALLFIVLLVKTIVSKTPFIPIALSILLLLFGGLIFPNAPAAVSAYNTEQVLAGETWELDEDYFWQLGEAAIPDAVLLEKSNRANAATRAGATQFLDDYEKYGLSEDKGVFAFSITRARAERALAERK</sequence>
<keyword evidence="1" id="KW-0812">Transmembrane</keyword>
<keyword evidence="1" id="KW-1133">Transmembrane helix</keyword>
<gene>
    <name evidence="2" type="ORF">JQM67_00640</name>
</gene>
<protein>
    <submittedName>
        <fullName evidence="2">DUF4173 domain-containing protein</fullName>
    </submittedName>
</protein>
<dbReference type="InterPro" id="IPR025291">
    <property type="entry name" value="DUF4153"/>
</dbReference>
<feature type="transmembrane region" description="Helical" evidence="1">
    <location>
        <begin position="148"/>
        <end position="169"/>
    </location>
</feature>
<name>A0ABS9CIZ3_9FIRM</name>
<keyword evidence="1" id="KW-0472">Membrane</keyword>
<reference evidence="2 3" key="1">
    <citation type="submission" date="2020-12" db="EMBL/GenBank/DDBJ databases">
        <title>Whole genome sequences of gut porcine anaerobes.</title>
        <authorList>
            <person name="Kubasova T."/>
            <person name="Jahodarova E."/>
            <person name="Rychlik I."/>
        </authorList>
    </citation>
    <scope>NUCLEOTIDE SEQUENCE [LARGE SCALE GENOMIC DNA]</scope>
    <source>
        <strain evidence="2 3">An867</strain>
    </source>
</reference>
<evidence type="ECO:0000313" key="2">
    <source>
        <dbReference type="EMBL" id="MCF2651118.1"/>
    </source>
</evidence>
<organism evidence="2 3">
    <name type="scientific">Anaeromassilibacillus senegalensis</name>
    <dbReference type="NCBI Taxonomy" id="1673717"/>
    <lineage>
        <taxon>Bacteria</taxon>
        <taxon>Bacillati</taxon>
        <taxon>Bacillota</taxon>
        <taxon>Clostridia</taxon>
        <taxon>Eubacteriales</taxon>
        <taxon>Acutalibacteraceae</taxon>
        <taxon>Anaeromassilibacillus</taxon>
    </lineage>
</organism>
<feature type="transmembrane region" description="Helical" evidence="1">
    <location>
        <begin position="388"/>
        <end position="406"/>
    </location>
</feature>
<feature type="transmembrane region" description="Helical" evidence="1">
    <location>
        <begin position="62"/>
        <end position="79"/>
    </location>
</feature>
<feature type="transmembrane region" description="Helical" evidence="1">
    <location>
        <begin position="321"/>
        <end position="343"/>
    </location>
</feature>
<feature type="transmembrane region" description="Helical" evidence="1">
    <location>
        <begin position="355"/>
        <end position="376"/>
    </location>
</feature>
<feature type="transmembrane region" description="Helical" evidence="1">
    <location>
        <begin position="276"/>
        <end position="301"/>
    </location>
</feature>
<dbReference type="RefSeq" id="WP_235322061.1">
    <property type="nucleotide sequence ID" value="NZ_JAFBIT010000001.1"/>
</dbReference>
<dbReference type="Pfam" id="PF13687">
    <property type="entry name" value="DUF4153"/>
    <property type="match status" value="1"/>
</dbReference>
<feature type="transmembrane region" description="Helical" evidence="1">
    <location>
        <begin position="39"/>
        <end position="56"/>
    </location>
</feature>
<feature type="transmembrane region" description="Helical" evidence="1">
    <location>
        <begin position="91"/>
        <end position="115"/>
    </location>
</feature>
<dbReference type="EMBL" id="JAFBIT010000001">
    <property type="protein sequence ID" value="MCF2651118.1"/>
    <property type="molecule type" value="Genomic_DNA"/>
</dbReference>